<dbReference type="GO" id="GO:0045944">
    <property type="term" value="P:positive regulation of transcription by RNA polymerase II"/>
    <property type="evidence" value="ECO:0007669"/>
    <property type="project" value="TreeGrafter"/>
</dbReference>
<evidence type="ECO:0000256" key="2">
    <source>
        <dbReference type="ARBA" id="ARBA00023015"/>
    </source>
</evidence>
<dbReference type="CDD" id="cd00067">
    <property type="entry name" value="GAL4"/>
    <property type="match status" value="1"/>
</dbReference>
<dbReference type="SMART" id="SM00066">
    <property type="entry name" value="GAL4"/>
    <property type="match status" value="1"/>
</dbReference>
<dbReference type="GO" id="GO:0008270">
    <property type="term" value="F:zinc ion binding"/>
    <property type="evidence" value="ECO:0007669"/>
    <property type="project" value="InterPro"/>
</dbReference>
<evidence type="ECO:0000256" key="6">
    <source>
        <dbReference type="SAM" id="MobiDB-lite"/>
    </source>
</evidence>
<feature type="region of interest" description="Disordered" evidence="6">
    <location>
        <begin position="189"/>
        <end position="274"/>
    </location>
</feature>
<protein>
    <recommendedName>
        <fullName evidence="7">Zn(2)-C6 fungal-type domain-containing protein</fullName>
    </recommendedName>
</protein>
<keyword evidence="9" id="KW-1185">Reference proteome</keyword>
<feature type="compositionally biased region" description="Pro residues" evidence="6">
    <location>
        <begin position="88"/>
        <end position="104"/>
    </location>
</feature>
<feature type="region of interest" description="Disordered" evidence="6">
    <location>
        <begin position="1"/>
        <end position="122"/>
    </location>
</feature>
<keyword evidence="3" id="KW-0238">DNA-binding</keyword>
<reference evidence="8" key="1">
    <citation type="submission" date="2020-11" db="EMBL/GenBank/DDBJ databases">
        <authorList>
            <consortium name="DOE Joint Genome Institute"/>
            <person name="Ahrendt S."/>
            <person name="Riley R."/>
            <person name="Andreopoulos W."/>
            <person name="Labutti K."/>
            <person name="Pangilinan J."/>
            <person name="Ruiz-Duenas F.J."/>
            <person name="Barrasa J.M."/>
            <person name="Sanchez-Garcia M."/>
            <person name="Camarero S."/>
            <person name="Miyauchi S."/>
            <person name="Serrano A."/>
            <person name="Linde D."/>
            <person name="Babiker R."/>
            <person name="Drula E."/>
            <person name="Ayuso-Fernandez I."/>
            <person name="Pacheco R."/>
            <person name="Padilla G."/>
            <person name="Ferreira P."/>
            <person name="Barriuso J."/>
            <person name="Kellner H."/>
            <person name="Castanera R."/>
            <person name="Alfaro M."/>
            <person name="Ramirez L."/>
            <person name="Pisabarro A.G."/>
            <person name="Kuo A."/>
            <person name="Tritt A."/>
            <person name="Lipzen A."/>
            <person name="He G."/>
            <person name="Yan M."/>
            <person name="Ng V."/>
            <person name="Cullen D."/>
            <person name="Martin F."/>
            <person name="Rosso M.-N."/>
            <person name="Henrissat B."/>
            <person name="Hibbett D."/>
            <person name="Martinez A.T."/>
            <person name="Grigoriev I.V."/>
        </authorList>
    </citation>
    <scope>NUCLEOTIDE SEQUENCE</scope>
    <source>
        <strain evidence="8">CIRM-BRFM 674</strain>
    </source>
</reference>
<sequence length="806" mass="86978">MSYNHHQHYGQQPASAPVYDEYSEYADIDEPAVAESRPGVSPASHPLFTREEISNTRALDPYPPTQSPQSWPPYGSSFQQQSVSYAPYPSPSPFPPPRLSPPPTAHHQFHFKAPGQSTSPGSANHRLTLAGSLDPATGIFYRTPEHPRLRTAQACEKCRTRKAKCSGEHPSCKRCITRGLICEYAKEGRVRGPNKPKPKASTGATSTASPSASASSTSTTASLAEQNDTTPTMTKTSEEASKAARHRAPSSQSSGGSSDQTTGEPIAQRLFLPSTSGIRIPQAMRGEYLQQQALSDSPPSSSTPISLSRGRRSVVSSGPPMTSSSSSSRQNSLGGHPPAGPSMTAAVSSSRQNSLGEYSSSRPYPADVHLDTASSLFRLSEAGAGEEGLSHSSSVTHSGSVSMISTRMGDLRHEESNFYHFQPQPPIQQQEQHRGSHEHAYLAETGIPEQHHAHRSPPPPVEQPYQKFQSQRNVFPMSSQYGSRRESHSLSQVSLRTGTPQGHSAFPTHRNIQTPGEHFRGPQQQHSLVPIISMGAGLPDEAHSGRRPEHGDEFSYPPQNIRPYYHLSQQHHQNHGVLPELAIDTAVRGGHLHQTHLQHEYRSPAQQQHIPQHLVIQSQIAEHLYQEHRQPQYLERAPYGQPQEHVVMSQPSPRTASTTSNSPLTASSSGGIPVYQHHHGVIASGPLHMDPGDSMPPSSSSSSSVSSAALLYPHGGRQMAIEASHGCGMVMDQAQASGHMPVDAADAAVHHHRGSLSVSASLASLASNVSRHGPSPSETPYAGGGDERHEDAGQTLYSTSMDMTMH</sequence>
<dbReference type="InterPro" id="IPR001138">
    <property type="entry name" value="Zn2Cys6_DnaBD"/>
</dbReference>
<feature type="region of interest" description="Disordered" evidence="6">
    <location>
        <begin position="291"/>
        <end position="366"/>
    </location>
</feature>
<comment type="subcellular location">
    <subcellularLocation>
        <location evidence="1">Nucleus</location>
    </subcellularLocation>
</comment>
<feature type="compositionally biased region" description="Polar residues" evidence="6">
    <location>
        <begin position="345"/>
        <end position="362"/>
    </location>
</feature>
<feature type="compositionally biased region" description="Low complexity" evidence="6">
    <location>
        <begin position="200"/>
        <end position="222"/>
    </location>
</feature>
<dbReference type="AlphaFoldDB" id="A0A9P6CUU6"/>
<feature type="compositionally biased region" description="Polar residues" evidence="6">
    <location>
        <begin position="489"/>
        <end position="502"/>
    </location>
</feature>
<evidence type="ECO:0000256" key="5">
    <source>
        <dbReference type="ARBA" id="ARBA00023242"/>
    </source>
</evidence>
<evidence type="ECO:0000256" key="1">
    <source>
        <dbReference type="ARBA" id="ARBA00004123"/>
    </source>
</evidence>
<keyword evidence="4" id="KW-0804">Transcription</keyword>
<evidence type="ECO:0000259" key="7">
    <source>
        <dbReference type="PROSITE" id="PS50048"/>
    </source>
</evidence>
<feature type="region of interest" description="Disordered" evidence="6">
    <location>
        <begin position="643"/>
        <end position="707"/>
    </location>
</feature>
<evidence type="ECO:0000313" key="8">
    <source>
        <dbReference type="EMBL" id="KAF9473529.1"/>
    </source>
</evidence>
<dbReference type="PANTHER" id="PTHR47540:SF2">
    <property type="entry name" value="ZN(II)2CYS6 TRANSCRIPTION FACTOR (EUROFUNG)"/>
    <property type="match status" value="1"/>
</dbReference>
<feature type="compositionally biased region" description="Low complexity" evidence="6">
    <location>
        <begin position="698"/>
        <end position="707"/>
    </location>
</feature>
<organism evidence="8 9">
    <name type="scientific">Pholiota conissans</name>
    <dbReference type="NCBI Taxonomy" id="109636"/>
    <lineage>
        <taxon>Eukaryota</taxon>
        <taxon>Fungi</taxon>
        <taxon>Dikarya</taxon>
        <taxon>Basidiomycota</taxon>
        <taxon>Agaricomycotina</taxon>
        <taxon>Agaricomycetes</taxon>
        <taxon>Agaricomycetidae</taxon>
        <taxon>Agaricales</taxon>
        <taxon>Agaricineae</taxon>
        <taxon>Strophariaceae</taxon>
        <taxon>Pholiota</taxon>
    </lineage>
</organism>
<name>A0A9P6CUU6_9AGAR</name>
<dbReference type="GO" id="GO:0005634">
    <property type="term" value="C:nucleus"/>
    <property type="evidence" value="ECO:0007669"/>
    <property type="project" value="UniProtKB-SubCell"/>
</dbReference>
<feature type="region of interest" description="Disordered" evidence="6">
    <location>
        <begin position="477"/>
        <end position="510"/>
    </location>
</feature>
<feature type="compositionally biased region" description="Low complexity" evidence="6">
    <location>
        <begin position="250"/>
        <end position="263"/>
    </location>
</feature>
<keyword evidence="2" id="KW-0805">Transcription regulation</keyword>
<dbReference type="GO" id="GO:0000981">
    <property type="term" value="F:DNA-binding transcription factor activity, RNA polymerase II-specific"/>
    <property type="evidence" value="ECO:0007669"/>
    <property type="project" value="InterPro"/>
</dbReference>
<evidence type="ECO:0000313" key="9">
    <source>
        <dbReference type="Proteomes" id="UP000807469"/>
    </source>
</evidence>
<feature type="compositionally biased region" description="Polar residues" evidence="6">
    <location>
        <begin position="649"/>
        <end position="670"/>
    </location>
</feature>
<dbReference type="PROSITE" id="PS00463">
    <property type="entry name" value="ZN2_CY6_FUNGAL_1"/>
    <property type="match status" value="1"/>
</dbReference>
<dbReference type="PANTHER" id="PTHR47540">
    <property type="entry name" value="THIAMINE REPRESSIBLE GENES REGULATORY PROTEIN THI5"/>
    <property type="match status" value="1"/>
</dbReference>
<feature type="compositionally biased region" description="Polar residues" evidence="6">
    <location>
        <begin position="223"/>
        <end position="235"/>
    </location>
</feature>
<feature type="compositionally biased region" description="Low complexity" evidence="6">
    <location>
        <begin position="291"/>
        <end position="328"/>
    </location>
</feature>
<feature type="region of interest" description="Disordered" evidence="6">
    <location>
        <begin position="767"/>
        <end position="791"/>
    </location>
</feature>
<dbReference type="InterPro" id="IPR051711">
    <property type="entry name" value="Stress_Response_Reg"/>
</dbReference>
<dbReference type="GO" id="GO:0043565">
    <property type="term" value="F:sequence-specific DNA binding"/>
    <property type="evidence" value="ECO:0007669"/>
    <property type="project" value="TreeGrafter"/>
</dbReference>
<dbReference type="OrthoDB" id="2399539at2759"/>
<feature type="domain" description="Zn(2)-C6 fungal-type" evidence="7">
    <location>
        <begin position="154"/>
        <end position="184"/>
    </location>
</feature>
<gene>
    <name evidence="8" type="ORF">BDN70DRAFT_997584</name>
</gene>
<proteinExistence type="predicted"/>
<dbReference type="Proteomes" id="UP000807469">
    <property type="component" value="Unassembled WGS sequence"/>
</dbReference>
<keyword evidence="5" id="KW-0539">Nucleus</keyword>
<accession>A0A9P6CUU6</accession>
<comment type="caution">
    <text evidence="8">The sequence shown here is derived from an EMBL/GenBank/DDBJ whole genome shotgun (WGS) entry which is preliminary data.</text>
</comment>
<dbReference type="Gene3D" id="4.10.240.10">
    <property type="entry name" value="Zn(2)-C6 fungal-type DNA-binding domain"/>
    <property type="match status" value="1"/>
</dbReference>
<evidence type="ECO:0000256" key="4">
    <source>
        <dbReference type="ARBA" id="ARBA00023163"/>
    </source>
</evidence>
<evidence type="ECO:0000256" key="3">
    <source>
        <dbReference type="ARBA" id="ARBA00023125"/>
    </source>
</evidence>
<feature type="compositionally biased region" description="Acidic residues" evidence="6">
    <location>
        <begin position="21"/>
        <end position="32"/>
    </location>
</feature>
<dbReference type="EMBL" id="MU155435">
    <property type="protein sequence ID" value="KAF9473529.1"/>
    <property type="molecule type" value="Genomic_DNA"/>
</dbReference>
<dbReference type="Pfam" id="PF00172">
    <property type="entry name" value="Zn_clus"/>
    <property type="match status" value="1"/>
</dbReference>
<dbReference type="SUPFAM" id="SSF57701">
    <property type="entry name" value="Zn2/Cys6 DNA-binding domain"/>
    <property type="match status" value="1"/>
</dbReference>
<dbReference type="InterPro" id="IPR036864">
    <property type="entry name" value="Zn2-C6_fun-type_DNA-bd_sf"/>
</dbReference>
<dbReference type="PROSITE" id="PS50048">
    <property type="entry name" value="ZN2_CY6_FUNGAL_2"/>
    <property type="match status" value="1"/>
</dbReference>